<accession>A0A939IL85</accession>
<sequence length="152" mass="16645">MESTRDVTYKGGPAWRTGGIALAMLLLSGCFLNSATIKAQPASGAVKIELDERGCPQNVEPENVLLDFAQRRQVEWQAVDMSTGEDARASYCVYFDPFVGRSTSRCTNNGSLRSQPVDAGAPKTEEGVIYKYTIVTDRCPSEPLDPKITVRH</sequence>
<evidence type="ECO:0000313" key="1">
    <source>
        <dbReference type="EMBL" id="MBN7796230.1"/>
    </source>
</evidence>
<organism evidence="1 2">
    <name type="scientific">Parahaliea mediterranea</name>
    <dbReference type="NCBI Taxonomy" id="651086"/>
    <lineage>
        <taxon>Bacteria</taxon>
        <taxon>Pseudomonadati</taxon>
        <taxon>Pseudomonadota</taxon>
        <taxon>Gammaproteobacteria</taxon>
        <taxon>Cellvibrionales</taxon>
        <taxon>Halieaceae</taxon>
        <taxon>Parahaliea</taxon>
    </lineage>
</organism>
<comment type="caution">
    <text evidence="1">The sequence shown here is derived from an EMBL/GenBank/DDBJ whole genome shotgun (WGS) entry which is preliminary data.</text>
</comment>
<dbReference type="EMBL" id="JAFKCZ010000004">
    <property type="protein sequence ID" value="MBN7796230.1"/>
    <property type="molecule type" value="Genomic_DNA"/>
</dbReference>
<dbReference type="AlphaFoldDB" id="A0A939IL85"/>
<proteinExistence type="predicted"/>
<gene>
    <name evidence="1" type="ORF">JYP50_06500</name>
</gene>
<name>A0A939IL85_9GAMM</name>
<protein>
    <recommendedName>
        <fullName evidence="3">Lipoprotein</fullName>
    </recommendedName>
</protein>
<dbReference type="PROSITE" id="PS51257">
    <property type="entry name" value="PROKAR_LIPOPROTEIN"/>
    <property type="match status" value="1"/>
</dbReference>
<dbReference type="Proteomes" id="UP000664303">
    <property type="component" value="Unassembled WGS sequence"/>
</dbReference>
<evidence type="ECO:0008006" key="3">
    <source>
        <dbReference type="Google" id="ProtNLM"/>
    </source>
</evidence>
<dbReference type="RefSeq" id="WP_206559672.1">
    <property type="nucleotide sequence ID" value="NZ_JAFKCZ010000004.1"/>
</dbReference>
<evidence type="ECO:0000313" key="2">
    <source>
        <dbReference type="Proteomes" id="UP000664303"/>
    </source>
</evidence>
<keyword evidence="2" id="KW-1185">Reference proteome</keyword>
<reference evidence="1" key="1">
    <citation type="submission" date="2021-02" db="EMBL/GenBank/DDBJ databases">
        <title>PHA producing bacteria isolated from coastal sediment in Guangdong, Shenzhen.</title>
        <authorList>
            <person name="Zheng W."/>
            <person name="Yu S."/>
            <person name="Huang Y."/>
        </authorList>
    </citation>
    <scope>NUCLEOTIDE SEQUENCE</scope>
    <source>
        <strain evidence="1">TN14-10</strain>
    </source>
</reference>